<name>A0A0F9W9C2_9ZZZZ</name>
<sequence>MSPFDDKDFNPKLPVSEWAVKHLLCCQLRLLESVNDPETLN</sequence>
<accession>A0A0F9W9C2</accession>
<organism evidence="1">
    <name type="scientific">marine sediment metagenome</name>
    <dbReference type="NCBI Taxonomy" id="412755"/>
    <lineage>
        <taxon>unclassified sequences</taxon>
        <taxon>metagenomes</taxon>
        <taxon>ecological metagenomes</taxon>
    </lineage>
</organism>
<proteinExistence type="predicted"/>
<dbReference type="EMBL" id="LAZR01000322">
    <property type="protein sequence ID" value="KKN74688.1"/>
    <property type="molecule type" value="Genomic_DNA"/>
</dbReference>
<evidence type="ECO:0000313" key="1">
    <source>
        <dbReference type="EMBL" id="KKN74688.1"/>
    </source>
</evidence>
<gene>
    <name evidence="1" type="ORF">LCGC14_0388900</name>
</gene>
<dbReference type="AlphaFoldDB" id="A0A0F9W9C2"/>
<comment type="caution">
    <text evidence="1">The sequence shown here is derived from an EMBL/GenBank/DDBJ whole genome shotgun (WGS) entry which is preliminary data.</text>
</comment>
<reference evidence="1" key="1">
    <citation type="journal article" date="2015" name="Nature">
        <title>Complex archaea that bridge the gap between prokaryotes and eukaryotes.</title>
        <authorList>
            <person name="Spang A."/>
            <person name="Saw J.H."/>
            <person name="Jorgensen S.L."/>
            <person name="Zaremba-Niedzwiedzka K."/>
            <person name="Martijn J."/>
            <person name="Lind A.E."/>
            <person name="van Eijk R."/>
            <person name="Schleper C."/>
            <person name="Guy L."/>
            <person name="Ettema T.J."/>
        </authorList>
    </citation>
    <scope>NUCLEOTIDE SEQUENCE</scope>
</reference>
<protein>
    <submittedName>
        <fullName evidence="1">Uncharacterized protein</fullName>
    </submittedName>
</protein>